<reference evidence="2" key="1">
    <citation type="submission" date="2016-04" db="EMBL/GenBank/DDBJ databases">
        <authorList>
            <person name="Evans L.H."/>
            <person name="Alamgir A."/>
            <person name="Owens N."/>
            <person name="Weber N.D."/>
            <person name="Virtaneva K."/>
            <person name="Barbian K."/>
            <person name="Babar A."/>
            <person name="Rosenke K."/>
        </authorList>
    </citation>
    <scope>NUCLEOTIDE SEQUENCE</scope>
    <source>
        <strain evidence="2">Nono1</strain>
    </source>
</reference>
<name>A0A1M4BKZ5_9ACTN</name>
<keyword evidence="1" id="KW-0812">Transmembrane</keyword>
<protein>
    <submittedName>
        <fullName evidence="2">Uncharacterized protein</fullName>
    </submittedName>
</protein>
<accession>A0A1M4BKZ5</accession>
<sequence>MFAAVVFSAGNTLAIGPLAAVLLIGVGIVAAGVAVAVIAYVVRLAGARPGRLLPRDGESSARTWVW</sequence>
<proteinExistence type="predicted"/>
<dbReference type="EMBL" id="LT559120">
    <property type="protein sequence ID" value="SAP16326.1"/>
    <property type="molecule type" value="Genomic_DNA"/>
</dbReference>
<gene>
    <name evidence="2" type="ORF">BN4615_P10989</name>
</gene>
<organism evidence="2">
    <name type="scientific">Nonomuraea gerenzanensis</name>
    <dbReference type="NCBI Taxonomy" id="93944"/>
    <lineage>
        <taxon>Bacteria</taxon>
        <taxon>Bacillati</taxon>
        <taxon>Actinomycetota</taxon>
        <taxon>Actinomycetes</taxon>
        <taxon>Streptosporangiales</taxon>
        <taxon>Streptosporangiaceae</taxon>
        <taxon>Nonomuraea</taxon>
    </lineage>
</organism>
<keyword evidence="1" id="KW-0472">Membrane</keyword>
<keyword evidence="1" id="KW-1133">Transmembrane helix</keyword>
<dbReference type="RefSeq" id="WP_225267189.1">
    <property type="nucleotide sequence ID" value="NZ_CP084058.1"/>
</dbReference>
<evidence type="ECO:0000256" key="1">
    <source>
        <dbReference type="SAM" id="Phobius"/>
    </source>
</evidence>
<feature type="transmembrane region" description="Helical" evidence="1">
    <location>
        <begin position="20"/>
        <end position="42"/>
    </location>
</feature>
<dbReference type="AlphaFoldDB" id="A0A1M4BKZ5"/>
<evidence type="ECO:0000313" key="2">
    <source>
        <dbReference type="EMBL" id="SAP16326.1"/>
    </source>
</evidence>